<evidence type="ECO:0000313" key="6">
    <source>
        <dbReference type="Proteomes" id="UP000031056"/>
    </source>
</evidence>
<sequence length="184" mass="21060">MHCILRTFKNSLDINTMDEGVQIIFRGMQFDDLLDVQTLNIRNSTENFMLSTFLSTLHESRNTSFVAESCGCIIAYIEAVACEQEMEGHIYSLCVDQCFRGIGIGKKLISLYLQAIKQELCTGSGYCVNNKESTYIERIKVDLHVSVTNLNAINLYKLFGFLIEEQEIPYYENNGLAHRMCLWI</sequence>
<dbReference type="AlphaFoldDB" id="A0A0B2UKL2"/>
<dbReference type="GeneID" id="26261920"/>
<dbReference type="PANTHER" id="PTHR23091">
    <property type="entry name" value="N-TERMINAL ACETYLTRANSFERASE"/>
    <property type="match status" value="1"/>
</dbReference>
<evidence type="ECO:0000313" key="5">
    <source>
        <dbReference type="EMBL" id="KHN69550.1"/>
    </source>
</evidence>
<organism evidence="5 6">
    <name type="scientific">Ordospora colligata OC4</name>
    <dbReference type="NCBI Taxonomy" id="1354746"/>
    <lineage>
        <taxon>Eukaryota</taxon>
        <taxon>Fungi</taxon>
        <taxon>Fungi incertae sedis</taxon>
        <taxon>Microsporidia</taxon>
        <taxon>Ordosporidae</taxon>
        <taxon>Ordospora</taxon>
    </lineage>
</organism>
<dbReference type="Gene3D" id="3.40.630.30">
    <property type="match status" value="1"/>
</dbReference>
<dbReference type="InterPro" id="IPR000182">
    <property type="entry name" value="GNAT_dom"/>
</dbReference>
<keyword evidence="6" id="KW-1185">Reference proteome</keyword>
<evidence type="ECO:0000256" key="2">
    <source>
        <dbReference type="ARBA" id="ARBA00023315"/>
    </source>
</evidence>
<dbReference type="GO" id="GO:0004596">
    <property type="term" value="F:protein-N-terminal amino-acid acetyltransferase activity"/>
    <property type="evidence" value="ECO:0007669"/>
    <property type="project" value="InterPro"/>
</dbReference>
<keyword evidence="2" id="KW-0012">Acyltransferase</keyword>
<comment type="similarity">
    <text evidence="3">Belongs to the acetyltransferase family. ARD1 subfamily.</text>
</comment>
<dbReference type="Proteomes" id="UP000031056">
    <property type="component" value="Unassembled WGS sequence"/>
</dbReference>
<dbReference type="SUPFAM" id="SSF55729">
    <property type="entry name" value="Acyl-CoA N-acyltransferases (Nat)"/>
    <property type="match status" value="1"/>
</dbReference>
<dbReference type="CDD" id="cd04301">
    <property type="entry name" value="NAT_SF"/>
    <property type="match status" value="1"/>
</dbReference>
<dbReference type="OrthoDB" id="25586at2759"/>
<gene>
    <name evidence="5" type="ORF">M896_060490</name>
</gene>
<dbReference type="VEuPathDB" id="MicrosporidiaDB:M896_060490"/>
<accession>A0A0B2UKL2</accession>
<protein>
    <submittedName>
        <fullName evidence="5">N-acetyltransferase</fullName>
    </submittedName>
</protein>
<name>A0A0B2UKL2_9MICR</name>
<evidence type="ECO:0000256" key="1">
    <source>
        <dbReference type="ARBA" id="ARBA00022679"/>
    </source>
</evidence>
<feature type="domain" description="N-acetyltransferase" evidence="4">
    <location>
        <begin position="23"/>
        <end position="184"/>
    </location>
</feature>
<dbReference type="STRING" id="1354746.A0A0B2UKL2"/>
<comment type="caution">
    <text evidence="5">The sequence shown here is derived from an EMBL/GenBank/DDBJ whole genome shotgun (WGS) entry which is preliminary data.</text>
</comment>
<dbReference type="EMBL" id="JOKQ01000006">
    <property type="protein sequence ID" value="KHN69550.1"/>
    <property type="molecule type" value="Genomic_DNA"/>
</dbReference>
<dbReference type="HOGENOM" id="CLU_013985_23_0_1"/>
<reference evidence="5 6" key="1">
    <citation type="journal article" date="2014" name="MBio">
        <title>The Ordospora colligata genome; evolution of extreme reduction in microsporidia and host-to-parasite horizontal gene transfer.</title>
        <authorList>
            <person name="Pombert J.-F."/>
            <person name="Haag K.L."/>
            <person name="Beidas S."/>
            <person name="Ebert D."/>
            <person name="Keeling P.J."/>
        </authorList>
    </citation>
    <scope>NUCLEOTIDE SEQUENCE [LARGE SCALE GENOMIC DNA]</scope>
    <source>
        <strain evidence="5 6">OC4</strain>
    </source>
</reference>
<evidence type="ECO:0000259" key="4">
    <source>
        <dbReference type="PROSITE" id="PS51186"/>
    </source>
</evidence>
<dbReference type="RefSeq" id="XP_014563592.1">
    <property type="nucleotide sequence ID" value="XM_014708106.1"/>
</dbReference>
<dbReference type="GO" id="GO:0031415">
    <property type="term" value="C:NatA complex"/>
    <property type="evidence" value="ECO:0007669"/>
    <property type="project" value="InterPro"/>
</dbReference>
<dbReference type="PANTHER" id="PTHR23091:SF4">
    <property type="entry name" value="N-TERMINAL AMINO-ACID N(ALPHA)-ACETYLTRANSFERASE NATA"/>
    <property type="match status" value="1"/>
</dbReference>
<evidence type="ECO:0000256" key="3">
    <source>
        <dbReference type="ARBA" id="ARBA00025786"/>
    </source>
</evidence>
<dbReference type="InParanoid" id="A0A0B2UKL2"/>
<proteinExistence type="inferred from homology"/>
<dbReference type="InterPro" id="IPR045047">
    <property type="entry name" value="Ard1-like"/>
</dbReference>
<dbReference type="InterPro" id="IPR016181">
    <property type="entry name" value="Acyl_CoA_acyltransferase"/>
</dbReference>
<dbReference type="PROSITE" id="PS51186">
    <property type="entry name" value="GNAT"/>
    <property type="match status" value="1"/>
</dbReference>
<dbReference type="Pfam" id="PF00583">
    <property type="entry name" value="Acetyltransf_1"/>
    <property type="match status" value="1"/>
</dbReference>
<keyword evidence="1 5" id="KW-0808">Transferase</keyword>